<reference evidence="2" key="1">
    <citation type="journal article" date="2019" name="Int. J. Syst. Evol. Microbiol.">
        <title>The Global Catalogue of Microorganisms (GCM) 10K type strain sequencing project: providing services to taxonomists for standard genome sequencing and annotation.</title>
        <authorList>
            <consortium name="The Broad Institute Genomics Platform"/>
            <consortium name="The Broad Institute Genome Sequencing Center for Infectious Disease"/>
            <person name="Wu L."/>
            <person name="Ma J."/>
        </authorList>
    </citation>
    <scope>NUCLEOTIDE SEQUENCE [LARGE SCALE GENOMIC DNA]</scope>
    <source>
        <strain evidence="2">TBRC 5832</strain>
    </source>
</reference>
<evidence type="ECO:0000313" key="1">
    <source>
        <dbReference type="EMBL" id="MFC4066621.1"/>
    </source>
</evidence>
<dbReference type="Proteomes" id="UP001595867">
    <property type="component" value="Unassembled WGS sequence"/>
</dbReference>
<evidence type="ECO:0000313" key="2">
    <source>
        <dbReference type="Proteomes" id="UP001595867"/>
    </source>
</evidence>
<proteinExistence type="predicted"/>
<organism evidence="1 2">
    <name type="scientific">Actinoplanes subglobosus</name>
    <dbReference type="NCBI Taxonomy" id="1547892"/>
    <lineage>
        <taxon>Bacteria</taxon>
        <taxon>Bacillati</taxon>
        <taxon>Actinomycetota</taxon>
        <taxon>Actinomycetes</taxon>
        <taxon>Micromonosporales</taxon>
        <taxon>Micromonosporaceae</taxon>
        <taxon>Actinoplanes</taxon>
    </lineage>
</organism>
<gene>
    <name evidence="1" type="ORF">ACFO0C_16920</name>
</gene>
<protein>
    <recommendedName>
        <fullName evidence="3">SHOCT domain-containing protein</fullName>
    </recommendedName>
</protein>
<keyword evidence="2" id="KW-1185">Reference proteome</keyword>
<sequence length="52" mass="5839">MLAARFARGEIDAEEYEGRLATLRDRDDHAAPLVTVAVDVTDRETTGNRTRH</sequence>
<dbReference type="EMBL" id="JBHSBL010000015">
    <property type="protein sequence ID" value="MFC4066621.1"/>
    <property type="molecule type" value="Genomic_DNA"/>
</dbReference>
<evidence type="ECO:0008006" key="3">
    <source>
        <dbReference type="Google" id="ProtNLM"/>
    </source>
</evidence>
<comment type="caution">
    <text evidence="1">The sequence shown here is derived from an EMBL/GenBank/DDBJ whole genome shotgun (WGS) entry which is preliminary data.</text>
</comment>
<name>A0ABV8IRJ6_9ACTN</name>
<accession>A0ABV8IRJ6</accession>
<dbReference type="RefSeq" id="WP_378067586.1">
    <property type="nucleotide sequence ID" value="NZ_JBHSBL010000015.1"/>
</dbReference>